<dbReference type="Gene3D" id="3.30.420.10">
    <property type="entry name" value="Ribonuclease H-like superfamily/Ribonuclease H"/>
    <property type="match status" value="1"/>
</dbReference>
<dbReference type="PANTHER" id="PTHR45835">
    <property type="entry name" value="YALI0A06105P"/>
    <property type="match status" value="1"/>
</dbReference>
<keyword evidence="3" id="KW-1185">Reference proteome</keyword>
<gene>
    <name evidence="2" type="ORF">MTR67_030896</name>
</gene>
<evidence type="ECO:0000259" key="1">
    <source>
        <dbReference type="PROSITE" id="PS50994"/>
    </source>
</evidence>
<dbReference type="GO" id="GO:0015074">
    <property type="term" value="P:DNA integration"/>
    <property type="evidence" value="ECO:0007669"/>
    <property type="project" value="InterPro"/>
</dbReference>
<protein>
    <recommendedName>
        <fullName evidence="1">Integrase catalytic domain-containing protein</fullName>
    </recommendedName>
</protein>
<proteinExistence type="predicted"/>
<sequence>VKDSKIEVPSLQSISIVNEYPKVFSEDLPGIPLDREINFGIDILPDTQPIFIPPYKMAPAELKELNEQLKDLFDKGSLDLVSALGVNVAHQKPTGLAQNIALPEWKWEMINMHFITGLPCTRRQHDSIWVVVDRITKSAHFLPFKVTNSSEDYARLYIQEIVRLHGTPVPLFHTKATSSLFTFGGLFQKHLGTEVNLSTSFHPQTDGQGERTIQTLEDMLRACDLELGKMLISDRLVEVGEAKLLGPHLVHNAIEKAKVIWGRLRNA</sequence>
<accession>A0AAF0U1G8</accession>
<evidence type="ECO:0000313" key="2">
    <source>
        <dbReference type="EMBL" id="WMV37511.1"/>
    </source>
</evidence>
<dbReference type="PROSITE" id="PS50994">
    <property type="entry name" value="INTEGRASE"/>
    <property type="match status" value="1"/>
</dbReference>
<dbReference type="SUPFAM" id="SSF53098">
    <property type="entry name" value="Ribonuclease H-like"/>
    <property type="match status" value="1"/>
</dbReference>
<dbReference type="SUPFAM" id="SSF56672">
    <property type="entry name" value="DNA/RNA polymerases"/>
    <property type="match status" value="1"/>
</dbReference>
<dbReference type="InterPro" id="IPR012337">
    <property type="entry name" value="RNaseH-like_sf"/>
</dbReference>
<dbReference type="PANTHER" id="PTHR45835:SF91">
    <property type="entry name" value="RETROTRANSPOSON, TY3-GYPSY SUBCLASS-LIKE PROTEIN"/>
    <property type="match status" value="1"/>
</dbReference>
<feature type="non-terminal residue" evidence="2">
    <location>
        <position position="1"/>
    </location>
</feature>
<dbReference type="InterPro" id="IPR036397">
    <property type="entry name" value="RNaseH_sf"/>
</dbReference>
<organism evidence="2 3">
    <name type="scientific">Solanum verrucosum</name>
    <dbReference type="NCBI Taxonomy" id="315347"/>
    <lineage>
        <taxon>Eukaryota</taxon>
        <taxon>Viridiplantae</taxon>
        <taxon>Streptophyta</taxon>
        <taxon>Embryophyta</taxon>
        <taxon>Tracheophyta</taxon>
        <taxon>Spermatophyta</taxon>
        <taxon>Magnoliopsida</taxon>
        <taxon>eudicotyledons</taxon>
        <taxon>Gunneridae</taxon>
        <taxon>Pentapetalae</taxon>
        <taxon>asterids</taxon>
        <taxon>lamiids</taxon>
        <taxon>Solanales</taxon>
        <taxon>Solanaceae</taxon>
        <taxon>Solanoideae</taxon>
        <taxon>Solaneae</taxon>
        <taxon>Solanum</taxon>
    </lineage>
</organism>
<reference evidence="2" key="1">
    <citation type="submission" date="2023-08" db="EMBL/GenBank/DDBJ databases">
        <title>A de novo genome assembly of Solanum verrucosum Schlechtendal, a Mexican diploid species geographically isolated from the other diploid A-genome species in potato relatives.</title>
        <authorList>
            <person name="Hosaka K."/>
        </authorList>
    </citation>
    <scope>NUCLEOTIDE SEQUENCE</scope>
    <source>
        <tissue evidence="2">Young leaves</tissue>
    </source>
</reference>
<dbReference type="InterPro" id="IPR043502">
    <property type="entry name" value="DNA/RNA_pol_sf"/>
</dbReference>
<name>A0AAF0U1G8_SOLVR</name>
<dbReference type="AlphaFoldDB" id="A0AAF0U1G8"/>
<dbReference type="InterPro" id="IPR001584">
    <property type="entry name" value="Integrase_cat-core"/>
</dbReference>
<feature type="domain" description="Integrase catalytic" evidence="1">
    <location>
        <begin position="99"/>
        <end position="221"/>
    </location>
</feature>
<dbReference type="Gene3D" id="3.10.10.10">
    <property type="entry name" value="HIV Type 1 Reverse Transcriptase, subunit A, domain 1"/>
    <property type="match status" value="1"/>
</dbReference>
<dbReference type="Proteomes" id="UP001234989">
    <property type="component" value="Chromosome 7"/>
</dbReference>
<dbReference type="EMBL" id="CP133618">
    <property type="protein sequence ID" value="WMV37511.1"/>
    <property type="molecule type" value="Genomic_DNA"/>
</dbReference>
<evidence type="ECO:0000313" key="3">
    <source>
        <dbReference type="Proteomes" id="UP001234989"/>
    </source>
</evidence>
<dbReference type="GO" id="GO:0003676">
    <property type="term" value="F:nucleic acid binding"/>
    <property type="evidence" value="ECO:0007669"/>
    <property type="project" value="InterPro"/>
</dbReference>